<evidence type="ECO:0000313" key="1">
    <source>
        <dbReference type="EMBL" id="MED6201208.1"/>
    </source>
</evidence>
<dbReference type="Proteomes" id="UP001341840">
    <property type="component" value="Unassembled WGS sequence"/>
</dbReference>
<gene>
    <name evidence="1" type="ORF">PIB30_092651</name>
</gene>
<accession>A0ABU6XWP9</accession>
<proteinExistence type="predicted"/>
<evidence type="ECO:0000313" key="2">
    <source>
        <dbReference type="Proteomes" id="UP001341840"/>
    </source>
</evidence>
<name>A0ABU6XWP9_9FABA</name>
<protein>
    <submittedName>
        <fullName evidence="1">Uncharacterized protein</fullName>
    </submittedName>
</protein>
<organism evidence="1 2">
    <name type="scientific">Stylosanthes scabra</name>
    <dbReference type="NCBI Taxonomy" id="79078"/>
    <lineage>
        <taxon>Eukaryota</taxon>
        <taxon>Viridiplantae</taxon>
        <taxon>Streptophyta</taxon>
        <taxon>Embryophyta</taxon>
        <taxon>Tracheophyta</taxon>
        <taxon>Spermatophyta</taxon>
        <taxon>Magnoliopsida</taxon>
        <taxon>eudicotyledons</taxon>
        <taxon>Gunneridae</taxon>
        <taxon>Pentapetalae</taxon>
        <taxon>rosids</taxon>
        <taxon>fabids</taxon>
        <taxon>Fabales</taxon>
        <taxon>Fabaceae</taxon>
        <taxon>Papilionoideae</taxon>
        <taxon>50 kb inversion clade</taxon>
        <taxon>dalbergioids sensu lato</taxon>
        <taxon>Dalbergieae</taxon>
        <taxon>Pterocarpus clade</taxon>
        <taxon>Stylosanthes</taxon>
    </lineage>
</organism>
<sequence length="246" mass="27774">MGERECSFRGKHSEESEGWCQRRKKLWVYAFREKKGGGDFRNFSNRPIISTCPFEFPRRIEKGLFIFKLRFVSDSHRAVYLFGGLFAIYGFSKGGDDTMPGGGEPAPPKWMGSDADLRTGLPSLRGCKLFGSFEESIQEFKWHYFKRARALPSLIWKFPLVARPRDPDGAPVPPHFVTPKTRTSRARAMSVARPRGGGRTHLNEGYFGDFTFPGQGPSISQAQFDLYGGGTAEAQHTFSHFINFSL</sequence>
<comment type="caution">
    <text evidence="1">The sequence shown here is derived from an EMBL/GenBank/DDBJ whole genome shotgun (WGS) entry which is preliminary data.</text>
</comment>
<dbReference type="EMBL" id="JASCZI010213374">
    <property type="protein sequence ID" value="MED6201208.1"/>
    <property type="molecule type" value="Genomic_DNA"/>
</dbReference>
<keyword evidence="2" id="KW-1185">Reference proteome</keyword>
<reference evidence="1 2" key="1">
    <citation type="journal article" date="2023" name="Plants (Basel)">
        <title>Bridging the Gap: Combining Genomics and Transcriptomics Approaches to Understand Stylosanthes scabra, an Orphan Legume from the Brazilian Caatinga.</title>
        <authorList>
            <person name="Ferreira-Neto J.R.C."/>
            <person name="da Silva M.D."/>
            <person name="Binneck E."/>
            <person name="de Melo N.F."/>
            <person name="da Silva R.H."/>
            <person name="de Melo A.L.T.M."/>
            <person name="Pandolfi V."/>
            <person name="Bustamante F.O."/>
            <person name="Brasileiro-Vidal A.C."/>
            <person name="Benko-Iseppon A.M."/>
        </authorList>
    </citation>
    <scope>NUCLEOTIDE SEQUENCE [LARGE SCALE GENOMIC DNA]</scope>
    <source>
        <tissue evidence="1">Leaves</tissue>
    </source>
</reference>